<proteinExistence type="predicted"/>
<evidence type="ECO:0000256" key="1">
    <source>
        <dbReference type="ARBA" id="ARBA00022729"/>
    </source>
</evidence>
<dbReference type="InterPro" id="IPR013320">
    <property type="entry name" value="ConA-like_dom_sf"/>
</dbReference>
<dbReference type="InterPro" id="IPR000757">
    <property type="entry name" value="Beta-glucanase-like"/>
</dbReference>
<name>A0A4P9WJ97_9FUNG</name>
<dbReference type="SUPFAM" id="SSF49899">
    <property type="entry name" value="Concanavalin A-like lectins/glucanases"/>
    <property type="match status" value="1"/>
</dbReference>
<evidence type="ECO:0000256" key="3">
    <source>
        <dbReference type="ARBA" id="ARBA00023295"/>
    </source>
</evidence>
<dbReference type="OrthoDB" id="4781at2759"/>
<keyword evidence="6" id="KW-1185">Reference proteome</keyword>
<feature type="domain" description="GH16" evidence="4">
    <location>
        <begin position="1"/>
        <end position="152"/>
    </location>
</feature>
<dbReference type="Gene3D" id="2.60.120.200">
    <property type="match status" value="1"/>
</dbReference>
<dbReference type="PANTHER" id="PTHR10963">
    <property type="entry name" value="GLYCOSYL HYDROLASE-RELATED"/>
    <property type="match status" value="1"/>
</dbReference>
<dbReference type="GO" id="GO:0005975">
    <property type="term" value="P:carbohydrate metabolic process"/>
    <property type="evidence" value="ECO:0007669"/>
    <property type="project" value="InterPro"/>
</dbReference>
<dbReference type="GO" id="GO:0004553">
    <property type="term" value="F:hydrolase activity, hydrolyzing O-glycosyl compounds"/>
    <property type="evidence" value="ECO:0007669"/>
    <property type="project" value="InterPro"/>
</dbReference>
<reference evidence="6" key="1">
    <citation type="journal article" date="2018" name="Nat. Microbiol.">
        <title>Leveraging single-cell genomics to expand the fungal tree of life.</title>
        <authorList>
            <person name="Ahrendt S.R."/>
            <person name="Quandt C.A."/>
            <person name="Ciobanu D."/>
            <person name="Clum A."/>
            <person name="Salamov A."/>
            <person name="Andreopoulos B."/>
            <person name="Cheng J.F."/>
            <person name="Woyke T."/>
            <person name="Pelin A."/>
            <person name="Henrissat B."/>
            <person name="Reynolds N.K."/>
            <person name="Benny G.L."/>
            <person name="Smith M.E."/>
            <person name="James T.Y."/>
            <person name="Grigoriev I.V."/>
        </authorList>
    </citation>
    <scope>NUCLEOTIDE SEQUENCE [LARGE SCALE GENOMIC DNA]</scope>
</reference>
<evidence type="ECO:0000313" key="5">
    <source>
        <dbReference type="EMBL" id="RKO92125.1"/>
    </source>
</evidence>
<dbReference type="InterPro" id="IPR050546">
    <property type="entry name" value="Glycosyl_Hydrlase_16"/>
</dbReference>
<sequence length="152" mass="16169">GQIVRVATTRWMQYGKFEAKFTCSNVPGAVTTFIVDSSSTQKVTYGDEIDWEIVGLTDTSAQSNLPTYQGNTKIGVFGGTHTYASGVSTDEHTYGIEWTHSAVTWSLDGVAVRTFSIGSGDSIAQSTNGGPAVQLASGQHWFPTTPSPIQVG</sequence>
<keyword evidence="2 5" id="KW-0378">Hydrolase</keyword>
<dbReference type="Proteomes" id="UP000269721">
    <property type="component" value="Unassembled WGS sequence"/>
</dbReference>
<keyword evidence="1" id="KW-0732">Signal</keyword>
<feature type="non-terminal residue" evidence="5">
    <location>
        <position position="1"/>
    </location>
</feature>
<accession>A0A4P9WJ97</accession>
<organism evidence="5 6">
    <name type="scientific">Blyttiomyces helicus</name>
    <dbReference type="NCBI Taxonomy" id="388810"/>
    <lineage>
        <taxon>Eukaryota</taxon>
        <taxon>Fungi</taxon>
        <taxon>Fungi incertae sedis</taxon>
        <taxon>Chytridiomycota</taxon>
        <taxon>Chytridiomycota incertae sedis</taxon>
        <taxon>Chytridiomycetes</taxon>
        <taxon>Chytridiomycetes incertae sedis</taxon>
        <taxon>Blyttiomyces</taxon>
    </lineage>
</organism>
<dbReference type="PROSITE" id="PS51762">
    <property type="entry name" value="GH16_2"/>
    <property type="match status" value="1"/>
</dbReference>
<evidence type="ECO:0000313" key="6">
    <source>
        <dbReference type="Proteomes" id="UP000269721"/>
    </source>
</evidence>
<dbReference type="EMBL" id="KZ994768">
    <property type="protein sequence ID" value="RKO92125.1"/>
    <property type="molecule type" value="Genomic_DNA"/>
</dbReference>
<evidence type="ECO:0000256" key="2">
    <source>
        <dbReference type="ARBA" id="ARBA00022801"/>
    </source>
</evidence>
<gene>
    <name evidence="5" type="ORF">BDK51DRAFT_2325</name>
</gene>
<protein>
    <submittedName>
        <fullName evidence="5">Glycosyl hydrolases family 16-domain-containing protein</fullName>
    </submittedName>
</protein>
<dbReference type="Pfam" id="PF00722">
    <property type="entry name" value="Glyco_hydro_16"/>
    <property type="match status" value="1"/>
</dbReference>
<feature type="non-terminal residue" evidence="5">
    <location>
        <position position="152"/>
    </location>
</feature>
<dbReference type="AlphaFoldDB" id="A0A4P9WJ97"/>
<keyword evidence="3" id="KW-0326">Glycosidase</keyword>
<evidence type="ECO:0000259" key="4">
    <source>
        <dbReference type="PROSITE" id="PS51762"/>
    </source>
</evidence>
<dbReference type="PANTHER" id="PTHR10963:SF22">
    <property type="entry name" value="GLYCOSIDASE CRH2-RELATED"/>
    <property type="match status" value="1"/>
</dbReference>